<feature type="transmembrane region" description="Helical" evidence="2">
    <location>
        <begin position="245"/>
        <end position="266"/>
    </location>
</feature>
<keyword evidence="2" id="KW-0812">Transmembrane</keyword>
<protein>
    <recommendedName>
        <fullName evidence="5">Transmembrane protein</fullName>
    </recommendedName>
</protein>
<feature type="region of interest" description="Disordered" evidence="1">
    <location>
        <begin position="140"/>
        <end position="166"/>
    </location>
</feature>
<evidence type="ECO:0000313" key="4">
    <source>
        <dbReference type="Proteomes" id="UP000011668"/>
    </source>
</evidence>
<sequence>MRSSYVNLESRMRLRRSLPESMSQSSSRLSGSFITSSSSSSRKQVTWREPTKPKNSPFPAARRKVHSTLDYLKDRLRQVESERKIGALFKRRQTRDHRPLQGILKPPTAHFPEDQTDSYFDWTEFHDEVIVYAADTLAPPAVDTPSDITEDTPTESGTSTPPEPISLCDSWETSSEYWSDQWDETPRLPNQWIPQLDYFVESGLEFKSGSEISEATKPVGSFYQPVEVIQSPAEFVEELTSSLQYGLIICGLGLMAFLFLALWTILLITCGMVVASIFPVVLATYGFMLLFTRTKCSVEWLLMTTLKVWAGLTLGIGITLAGIVDYIGDKVFALCHKPAAILPTIILLCTLSIVLVPELSVAGARKNSSTLDLDISAHRKCSNPYTCPSRGRTGKELARQ</sequence>
<organism evidence="3 4">
    <name type="scientific">Thanatephorus cucumeris (strain AG1-IA)</name>
    <name type="common">Rice sheath blight fungus</name>
    <name type="synonym">Rhizoctonia solani</name>
    <dbReference type="NCBI Taxonomy" id="983506"/>
    <lineage>
        <taxon>Eukaryota</taxon>
        <taxon>Fungi</taxon>
        <taxon>Dikarya</taxon>
        <taxon>Basidiomycota</taxon>
        <taxon>Agaricomycotina</taxon>
        <taxon>Agaricomycetes</taxon>
        <taxon>Cantharellales</taxon>
        <taxon>Ceratobasidiaceae</taxon>
        <taxon>Rhizoctonia</taxon>
        <taxon>Rhizoctonia solani AG-1</taxon>
    </lineage>
</organism>
<evidence type="ECO:0000256" key="1">
    <source>
        <dbReference type="SAM" id="MobiDB-lite"/>
    </source>
</evidence>
<feature type="transmembrane region" description="Helical" evidence="2">
    <location>
        <begin position="339"/>
        <end position="356"/>
    </location>
</feature>
<keyword evidence="4" id="KW-1185">Reference proteome</keyword>
<keyword evidence="2" id="KW-1133">Transmembrane helix</keyword>
<feature type="transmembrane region" description="Helical" evidence="2">
    <location>
        <begin position="272"/>
        <end position="292"/>
    </location>
</feature>
<reference evidence="3 4" key="1">
    <citation type="journal article" date="2013" name="Nat. Commun.">
        <title>The evolution and pathogenic mechanisms of the rice sheath blight pathogen.</title>
        <authorList>
            <person name="Zheng A."/>
            <person name="Lin R."/>
            <person name="Xu L."/>
            <person name="Qin P."/>
            <person name="Tang C."/>
            <person name="Ai P."/>
            <person name="Zhang D."/>
            <person name="Liu Y."/>
            <person name="Sun Z."/>
            <person name="Feng H."/>
            <person name="Wang Y."/>
            <person name="Chen Y."/>
            <person name="Liang X."/>
            <person name="Fu R."/>
            <person name="Li Q."/>
            <person name="Zhang J."/>
            <person name="Yu X."/>
            <person name="Xie Z."/>
            <person name="Ding L."/>
            <person name="Guan P."/>
            <person name="Tang J."/>
            <person name="Liang Y."/>
            <person name="Wang S."/>
            <person name="Deng Q."/>
            <person name="Li S."/>
            <person name="Zhu J."/>
            <person name="Wang L."/>
            <person name="Liu H."/>
            <person name="Li P."/>
        </authorList>
    </citation>
    <scope>NUCLEOTIDE SEQUENCE [LARGE SCALE GENOMIC DNA]</scope>
    <source>
        <strain evidence="4">AG-1 IA</strain>
    </source>
</reference>
<gene>
    <name evidence="3" type="ORF">AG1IA_07412</name>
</gene>
<dbReference type="HOGENOM" id="CLU_689243_0_0_1"/>
<feature type="compositionally biased region" description="Low complexity" evidence="1">
    <location>
        <begin position="19"/>
        <end position="41"/>
    </location>
</feature>
<evidence type="ECO:0008006" key="5">
    <source>
        <dbReference type="Google" id="ProtNLM"/>
    </source>
</evidence>
<proteinExistence type="predicted"/>
<accession>L8WQE5</accession>
<feature type="transmembrane region" description="Helical" evidence="2">
    <location>
        <begin position="304"/>
        <end position="327"/>
    </location>
</feature>
<dbReference type="Proteomes" id="UP000011668">
    <property type="component" value="Unassembled WGS sequence"/>
</dbReference>
<dbReference type="EMBL" id="AFRT01002126">
    <property type="protein sequence ID" value="ELU38564.1"/>
    <property type="molecule type" value="Genomic_DNA"/>
</dbReference>
<comment type="caution">
    <text evidence="3">The sequence shown here is derived from an EMBL/GenBank/DDBJ whole genome shotgun (WGS) entry which is preliminary data.</text>
</comment>
<dbReference type="AlphaFoldDB" id="L8WQE5"/>
<evidence type="ECO:0000313" key="3">
    <source>
        <dbReference type="EMBL" id="ELU38564.1"/>
    </source>
</evidence>
<dbReference type="OrthoDB" id="3191003at2759"/>
<keyword evidence="2" id="KW-0472">Membrane</keyword>
<name>L8WQE5_THACA</name>
<feature type="region of interest" description="Disordered" evidence="1">
    <location>
        <begin position="1"/>
        <end position="63"/>
    </location>
</feature>
<evidence type="ECO:0000256" key="2">
    <source>
        <dbReference type="SAM" id="Phobius"/>
    </source>
</evidence>